<dbReference type="PANTHER" id="PTHR43436:SF1">
    <property type="entry name" value="TRANSCRIPTIONAL REGULATORY PROTEIN"/>
    <property type="match status" value="1"/>
</dbReference>
<evidence type="ECO:0000313" key="3">
    <source>
        <dbReference type="Proteomes" id="UP000345637"/>
    </source>
</evidence>
<feature type="domain" description="Transcription regulator HTH AraC N-terminal" evidence="1">
    <location>
        <begin position="22"/>
        <end position="169"/>
    </location>
</feature>
<evidence type="ECO:0000313" key="2">
    <source>
        <dbReference type="EMBL" id="VFS92899.1"/>
    </source>
</evidence>
<organism evidence="2 3">
    <name type="scientific">Raoultella planticola</name>
    <name type="common">Klebsiella planticola</name>
    <dbReference type="NCBI Taxonomy" id="575"/>
    <lineage>
        <taxon>Bacteria</taxon>
        <taxon>Pseudomonadati</taxon>
        <taxon>Pseudomonadota</taxon>
        <taxon>Gammaproteobacteria</taxon>
        <taxon>Enterobacterales</taxon>
        <taxon>Enterobacteriaceae</taxon>
        <taxon>Klebsiella/Raoultella group</taxon>
        <taxon>Raoultella</taxon>
    </lineage>
</organism>
<gene>
    <name evidence="2" type="ORF">NCTC12998_07497</name>
</gene>
<dbReference type="EMBL" id="CAADJE010000042">
    <property type="protein sequence ID" value="VFS92899.1"/>
    <property type="molecule type" value="Genomic_DNA"/>
</dbReference>
<dbReference type="Pfam" id="PF06719">
    <property type="entry name" value="AraC_N"/>
    <property type="match status" value="1"/>
</dbReference>
<dbReference type="PANTHER" id="PTHR43436">
    <property type="entry name" value="ARAC-FAMILY TRANSCRIPTIONAL REGULATOR"/>
    <property type="match status" value="1"/>
</dbReference>
<dbReference type="AlphaFoldDB" id="A0A485D702"/>
<dbReference type="GO" id="GO:0006355">
    <property type="term" value="P:regulation of DNA-templated transcription"/>
    <property type="evidence" value="ECO:0007669"/>
    <property type="project" value="TreeGrafter"/>
</dbReference>
<dbReference type="Proteomes" id="UP000345637">
    <property type="component" value="Unassembled WGS sequence"/>
</dbReference>
<evidence type="ECO:0000259" key="1">
    <source>
        <dbReference type="Pfam" id="PF06719"/>
    </source>
</evidence>
<protein>
    <submittedName>
        <fullName evidence="2">AraC-type transcriptional regulator N-terminus</fullName>
    </submittedName>
</protein>
<sequence length="172" mass="19235">MVRSGRKSEPIPERREQILCPFPGVSVVELHRPMPPYACLTSQRVADSSGGEARQSGEKTYAYNESHFLLTAVNLPTVAEVMQASAEQPFISLLLQLDLSLAREVMIDMKQYGNDAEYRDEGMSLGPADGPLLDALLRYLNVNEHPQDKGYMGNLIQREILYRILTSRRAGP</sequence>
<name>A0A485D702_RAOPL</name>
<proteinExistence type="predicted"/>
<accession>A0A485D702</accession>
<dbReference type="InterPro" id="IPR009594">
    <property type="entry name" value="Tscrpt_reg_HTH_AraC_N"/>
</dbReference>
<reference evidence="2 3" key="1">
    <citation type="submission" date="2019-03" db="EMBL/GenBank/DDBJ databases">
        <authorList>
            <consortium name="Pathogen Informatics"/>
        </authorList>
    </citation>
    <scope>NUCLEOTIDE SEQUENCE [LARGE SCALE GENOMIC DNA]</scope>
    <source>
        <strain evidence="2 3">NCTC12998</strain>
    </source>
</reference>